<sequence length="152" mass="16815">MRAPTRVHNRVRTAFFLAKWDPRARQAKPSQAKPSQAKPSQAKPSPSHKPWLSSRGKSRCALLTKPPQACSSVPWESNPTGMMRRNHLDRPEQPRQAKLPVDASMSGKGLNWNRGDCVGSGKPKEPLGLTPREVAESPSWLLRAIHGFLAPT</sequence>
<protein>
    <submittedName>
        <fullName evidence="2">Uncharacterized protein</fullName>
    </submittedName>
</protein>
<organism evidence="2 3">
    <name type="scientific">Punica granatum</name>
    <name type="common">Pomegranate</name>
    <dbReference type="NCBI Taxonomy" id="22663"/>
    <lineage>
        <taxon>Eukaryota</taxon>
        <taxon>Viridiplantae</taxon>
        <taxon>Streptophyta</taxon>
        <taxon>Embryophyta</taxon>
        <taxon>Tracheophyta</taxon>
        <taxon>Spermatophyta</taxon>
        <taxon>Magnoliopsida</taxon>
        <taxon>eudicotyledons</taxon>
        <taxon>Gunneridae</taxon>
        <taxon>Pentapetalae</taxon>
        <taxon>rosids</taxon>
        <taxon>malvids</taxon>
        <taxon>Myrtales</taxon>
        <taxon>Lythraceae</taxon>
        <taxon>Punica</taxon>
    </lineage>
</organism>
<reference evidence="2 3" key="1">
    <citation type="submission" date="2017-11" db="EMBL/GenBank/DDBJ databases">
        <title>De-novo sequencing of pomegranate (Punica granatum L.) genome.</title>
        <authorList>
            <person name="Akparov Z."/>
            <person name="Amiraslanov A."/>
            <person name="Hajiyeva S."/>
            <person name="Abbasov M."/>
            <person name="Kaur K."/>
            <person name="Hamwieh A."/>
            <person name="Solovyev V."/>
            <person name="Salamov A."/>
            <person name="Braich B."/>
            <person name="Kosarev P."/>
            <person name="Mahmoud A."/>
            <person name="Hajiyev E."/>
            <person name="Babayeva S."/>
            <person name="Izzatullayeva V."/>
            <person name="Mammadov A."/>
            <person name="Mammadov A."/>
            <person name="Sharifova S."/>
            <person name="Ojaghi J."/>
            <person name="Eynullazada K."/>
            <person name="Bayramov B."/>
            <person name="Abdulazimova A."/>
            <person name="Shahmuradov I."/>
        </authorList>
    </citation>
    <scope>NUCLEOTIDE SEQUENCE [LARGE SCALE GENOMIC DNA]</scope>
    <source>
        <strain evidence="3">cv. AG2017</strain>
        <tissue evidence="2">Leaf</tissue>
    </source>
</reference>
<feature type="compositionally biased region" description="Polar residues" evidence="1">
    <location>
        <begin position="69"/>
        <end position="80"/>
    </location>
</feature>
<keyword evidence="3" id="KW-1185">Reference proteome</keyword>
<dbReference type="Proteomes" id="UP000233551">
    <property type="component" value="Unassembled WGS sequence"/>
</dbReference>
<proteinExistence type="predicted"/>
<dbReference type="EMBL" id="PGOL01002801">
    <property type="protein sequence ID" value="PKI45029.1"/>
    <property type="molecule type" value="Genomic_DNA"/>
</dbReference>
<gene>
    <name evidence="2" type="ORF">CRG98_034578</name>
</gene>
<feature type="compositionally biased region" description="Polar residues" evidence="1">
    <location>
        <begin position="28"/>
        <end position="44"/>
    </location>
</feature>
<comment type="caution">
    <text evidence="2">The sequence shown here is derived from an EMBL/GenBank/DDBJ whole genome shotgun (WGS) entry which is preliminary data.</text>
</comment>
<evidence type="ECO:0000313" key="2">
    <source>
        <dbReference type="EMBL" id="PKI45029.1"/>
    </source>
</evidence>
<dbReference type="AlphaFoldDB" id="A0A2I0ILZ5"/>
<feature type="compositionally biased region" description="Basic and acidic residues" evidence="1">
    <location>
        <begin position="86"/>
        <end position="95"/>
    </location>
</feature>
<evidence type="ECO:0000256" key="1">
    <source>
        <dbReference type="SAM" id="MobiDB-lite"/>
    </source>
</evidence>
<name>A0A2I0ILZ5_PUNGR</name>
<accession>A0A2I0ILZ5</accession>
<evidence type="ECO:0000313" key="3">
    <source>
        <dbReference type="Proteomes" id="UP000233551"/>
    </source>
</evidence>
<feature type="region of interest" description="Disordered" evidence="1">
    <location>
        <begin position="18"/>
        <end position="130"/>
    </location>
</feature>